<name>A0A553P2S9_TIGCA</name>
<sequence length="128" mass="14553">MAQCMHGFYSAKKKAGEGGNASFVDNADVPFVLCARQSVHLTIREKSIPRRDIKKSPTLERIDLKYNKYKKTAQEIACELNQLPRITPSSSSNLKVYFDAISRTPYREKHHSKSKQRNALISRAVTKL</sequence>
<evidence type="ECO:0000313" key="2">
    <source>
        <dbReference type="Proteomes" id="UP000318571"/>
    </source>
</evidence>
<proteinExistence type="predicted"/>
<accession>A0A553P2S9</accession>
<comment type="caution">
    <text evidence="1">The sequence shown here is derived from an EMBL/GenBank/DDBJ whole genome shotgun (WGS) entry which is preliminary data.</text>
</comment>
<evidence type="ECO:0000313" key="1">
    <source>
        <dbReference type="EMBL" id="TRY72007.1"/>
    </source>
</evidence>
<keyword evidence="2" id="KW-1185">Reference proteome</keyword>
<dbReference type="EMBL" id="VCGU01000008">
    <property type="protein sequence ID" value="TRY72007.1"/>
    <property type="molecule type" value="Genomic_DNA"/>
</dbReference>
<organism evidence="1 2">
    <name type="scientific">Tigriopus californicus</name>
    <name type="common">Marine copepod</name>
    <dbReference type="NCBI Taxonomy" id="6832"/>
    <lineage>
        <taxon>Eukaryota</taxon>
        <taxon>Metazoa</taxon>
        <taxon>Ecdysozoa</taxon>
        <taxon>Arthropoda</taxon>
        <taxon>Crustacea</taxon>
        <taxon>Multicrustacea</taxon>
        <taxon>Hexanauplia</taxon>
        <taxon>Copepoda</taxon>
        <taxon>Harpacticoida</taxon>
        <taxon>Harpacticidae</taxon>
        <taxon>Tigriopus</taxon>
    </lineage>
</organism>
<gene>
    <name evidence="1" type="ORF">TCAL_16238</name>
</gene>
<reference evidence="1 2" key="1">
    <citation type="journal article" date="2018" name="Nat. Ecol. Evol.">
        <title>Genomic signatures of mitonuclear coevolution across populations of Tigriopus californicus.</title>
        <authorList>
            <person name="Barreto F.S."/>
            <person name="Watson E.T."/>
            <person name="Lima T.G."/>
            <person name="Willett C.S."/>
            <person name="Edmands S."/>
            <person name="Li W."/>
            <person name="Burton R.S."/>
        </authorList>
    </citation>
    <scope>NUCLEOTIDE SEQUENCE [LARGE SCALE GENOMIC DNA]</scope>
    <source>
        <strain evidence="1 2">San Diego</strain>
    </source>
</reference>
<protein>
    <submittedName>
        <fullName evidence="1">Uncharacterized protein</fullName>
    </submittedName>
</protein>
<dbReference type="Proteomes" id="UP000318571">
    <property type="component" value="Chromosome 7"/>
</dbReference>
<dbReference type="AlphaFoldDB" id="A0A553P2S9"/>